<name>A0ABN2T208_9ACTN</name>
<gene>
    <name evidence="4" type="ORF">GCM10009799_22510</name>
</gene>
<evidence type="ECO:0000256" key="2">
    <source>
        <dbReference type="SAM" id="MobiDB-lite"/>
    </source>
</evidence>
<organism evidence="4 5">
    <name type="scientific">Nocardiopsis rhodophaea</name>
    <dbReference type="NCBI Taxonomy" id="280238"/>
    <lineage>
        <taxon>Bacteria</taxon>
        <taxon>Bacillati</taxon>
        <taxon>Actinomycetota</taxon>
        <taxon>Actinomycetes</taxon>
        <taxon>Streptosporangiales</taxon>
        <taxon>Nocardiopsidaceae</taxon>
        <taxon>Nocardiopsis</taxon>
    </lineage>
</organism>
<evidence type="ECO:0000313" key="5">
    <source>
        <dbReference type="Proteomes" id="UP001501585"/>
    </source>
</evidence>
<comment type="caution">
    <text evidence="4">The sequence shown here is derived from an EMBL/GenBank/DDBJ whole genome shotgun (WGS) entry which is preliminary data.</text>
</comment>
<reference evidence="4 5" key="1">
    <citation type="journal article" date="2019" name="Int. J. Syst. Evol. Microbiol.">
        <title>The Global Catalogue of Microorganisms (GCM) 10K type strain sequencing project: providing services to taxonomists for standard genome sequencing and annotation.</title>
        <authorList>
            <consortium name="The Broad Institute Genomics Platform"/>
            <consortium name="The Broad Institute Genome Sequencing Center for Infectious Disease"/>
            <person name="Wu L."/>
            <person name="Ma J."/>
        </authorList>
    </citation>
    <scope>NUCLEOTIDE SEQUENCE [LARGE SCALE GENOMIC DNA]</scope>
    <source>
        <strain evidence="4 5">JCM 15313</strain>
    </source>
</reference>
<keyword evidence="5" id="KW-1185">Reference proteome</keyword>
<dbReference type="Pfam" id="PF23275">
    <property type="entry name" value="TPR_23"/>
    <property type="match status" value="1"/>
</dbReference>
<feature type="region of interest" description="Disordered" evidence="2">
    <location>
        <begin position="105"/>
        <end position="142"/>
    </location>
</feature>
<dbReference type="RefSeq" id="WP_344161959.1">
    <property type="nucleotide sequence ID" value="NZ_BAAAPC010000008.1"/>
</dbReference>
<dbReference type="Proteomes" id="UP001501585">
    <property type="component" value="Unassembled WGS sequence"/>
</dbReference>
<evidence type="ECO:0000256" key="1">
    <source>
        <dbReference type="SAM" id="Coils"/>
    </source>
</evidence>
<feature type="coiled-coil region" evidence="1">
    <location>
        <begin position="149"/>
        <end position="180"/>
    </location>
</feature>
<feature type="compositionally biased region" description="Polar residues" evidence="2">
    <location>
        <begin position="116"/>
        <end position="138"/>
    </location>
</feature>
<evidence type="ECO:0000313" key="4">
    <source>
        <dbReference type="EMBL" id="GAA1995587.1"/>
    </source>
</evidence>
<dbReference type="InterPro" id="IPR057037">
    <property type="entry name" value="TPR_rep_actino"/>
</dbReference>
<dbReference type="EMBL" id="BAAAPC010000008">
    <property type="protein sequence ID" value="GAA1995587.1"/>
    <property type="molecule type" value="Genomic_DNA"/>
</dbReference>
<evidence type="ECO:0000259" key="3">
    <source>
        <dbReference type="Pfam" id="PF23275"/>
    </source>
</evidence>
<protein>
    <recommendedName>
        <fullName evidence="3">TPR repeat domain-containing protein</fullName>
    </recommendedName>
</protein>
<proteinExistence type="predicted"/>
<sequence>MGRFFRDNYDDDTIRVDDLKDASKQFTNIVQKMTGHGGDVRSAITQSASEFSELVADDIKTQGQYDEQKWRDASANCMVGTWITDLWVKNVENFRKELDEIQKEWDSFPPRPGPTATASDPNNPTSIPRYPSSSSTVGNWPGAPWVSYDTAKENKLRELIKQAEKAQEDFEEEAKQRKNDLETGVDDEVIKRLTDAGVVGWGAYNILGPTQPIPLPVNKESGKKYAEKLKKGIEDGTLADCDYEELVLILNALGKKSAEHQGTGKGLSKDEKAFIDAVNSKLETLDPVPVPPGTEGEAHNIYRSPGVLSLPDHLEMLDVPEDDQKAILGAIGGGILVASDTRLGGGYDDVPASVKNAVEGSGRYEYPGKIDNWAHDTYRLSQLLQHAPEKLQGGTGFSAGLTTTIGVELEKNGGNFLHFDSHAGSEPFQNVIERTTLNKNANYLILTGNYESSSLTDDDITKALKGLYSYNWKDDGKALAGLTDWIAEDSDEEASDSSNYRQVEDAEKTRRIAAEAAIGFIERITDESMHEAIETNDSFSDFFGSGFGEANPELSKSMLSIFESYINDFGRDSESEHFNFYSGEEDDPLSDNGEYISIPAENRVNFMQLIASDEDSAKEMYTDIKNHQATMVETYFEASGSDELDDPHAVTGGNSGRLKGLFDSAVYNEGFRRFGDQRAAEDYLNTIGKVSTQAFVDQLVGEIPYVGGSTATLIKGGTDYFWDHNPSKYEAVEDALKSGEASYMNDGEMRTELEIKLQMLNHLKENGEIGKDKIHENLTNGEYSVSGLEGLPKIPEELKPGRRDQAFGNIDGSLGATGFKEEANEYVKFYNGGYEESEDLRRKGED</sequence>
<feature type="domain" description="TPR repeat" evidence="3">
    <location>
        <begin position="342"/>
        <end position="485"/>
    </location>
</feature>
<keyword evidence="1" id="KW-0175">Coiled coil</keyword>
<accession>A0ABN2T208</accession>